<keyword evidence="2" id="KW-1185">Reference proteome</keyword>
<protein>
    <submittedName>
        <fullName evidence="1">Uncharacterized protein</fullName>
    </submittedName>
</protein>
<dbReference type="RefSeq" id="WP_208174788.1">
    <property type="nucleotide sequence ID" value="NZ_JAGETZ010000003.1"/>
</dbReference>
<dbReference type="EMBL" id="JAGETZ010000003">
    <property type="protein sequence ID" value="MBO2009169.1"/>
    <property type="molecule type" value="Genomic_DNA"/>
</dbReference>
<gene>
    <name evidence="1" type="ORF">J4E00_08900</name>
</gene>
<name>A0ABS3QD46_9BACT</name>
<sequence>MAALISHFLHIPDPENLSDEVFAAKFQQADWLRRNPQARGVTAALLVSSY</sequence>
<dbReference type="Proteomes" id="UP000664369">
    <property type="component" value="Unassembled WGS sequence"/>
</dbReference>
<organism evidence="1 2">
    <name type="scientific">Hymenobacter negativus</name>
    <dbReference type="NCBI Taxonomy" id="2795026"/>
    <lineage>
        <taxon>Bacteria</taxon>
        <taxon>Pseudomonadati</taxon>
        <taxon>Bacteroidota</taxon>
        <taxon>Cytophagia</taxon>
        <taxon>Cytophagales</taxon>
        <taxon>Hymenobacteraceae</taxon>
        <taxon>Hymenobacter</taxon>
    </lineage>
</organism>
<accession>A0ABS3QD46</accession>
<reference evidence="1 2" key="1">
    <citation type="submission" date="2021-03" db="EMBL/GenBank/DDBJ databases">
        <authorList>
            <person name="Kim M.K."/>
        </authorList>
    </citation>
    <scope>NUCLEOTIDE SEQUENCE [LARGE SCALE GENOMIC DNA]</scope>
    <source>
        <strain evidence="1 2">BT442</strain>
    </source>
</reference>
<proteinExistence type="predicted"/>
<comment type="caution">
    <text evidence="1">The sequence shown here is derived from an EMBL/GenBank/DDBJ whole genome shotgun (WGS) entry which is preliminary data.</text>
</comment>
<evidence type="ECO:0000313" key="2">
    <source>
        <dbReference type="Proteomes" id="UP000664369"/>
    </source>
</evidence>
<evidence type="ECO:0000313" key="1">
    <source>
        <dbReference type="EMBL" id="MBO2009169.1"/>
    </source>
</evidence>